<protein>
    <recommendedName>
        <fullName evidence="2">Phospholipid/glycerol acyltransferase domain-containing protein</fullName>
    </recommendedName>
</protein>
<keyword evidence="1" id="KW-0472">Membrane</keyword>
<dbReference type="InterPro" id="IPR002123">
    <property type="entry name" value="Plipid/glycerol_acylTrfase"/>
</dbReference>
<dbReference type="GO" id="GO:0016287">
    <property type="term" value="F:glycerone-phosphate O-acyltransferase activity"/>
    <property type="evidence" value="ECO:0007669"/>
    <property type="project" value="TreeGrafter"/>
</dbReference>
<dbReference type="AlphaFoldDB" id="A0A644W014"/>
<dbReference type="SUPFAM" id="SSF69593">
    <property type="entry name" value="Glycerol-3-phosphate (1)-acyltransferase"/>
    <property type="match status" value="1"/>
</dbReference>
<feature type="transmembrane region" description="Helical" evidence="1">
    <location>
        <begin position="315"/>
        <end position="335"/>
    </location>
</feature>
<feature type="transmembrane region" description="Helical" evidence="1">
    <location>
        <begin position="356"/>
        <end position="374"/>
    </location>
</feature>
<dbReference type="GO" id="GO:0008654">
    <property type="term" value="P:phospholipid biosynthetic process"/>
    <property type="evidence" value="ECO:0007669"/>
    <property type="project" value="TreeGrafter"/>
</dbReference>
<dbReference type="Pfam" id="PF01553">
    <property type="entry name" value="Acyltransferase"/>
    <property type="match status" value="1"/>
</dbReference>
<keyword evidence="1" id="KW-0812">Transmembrane</keyword>
<comment type="caution">
    <text evidence="3">The sequence shown here is derived from an EMBL/GenBank/DDBJ whole genome shotgun (WGS) entry which is preliminary data.</text>
</comment>
<organism evidence="3">
    <name type="scientific">bioreactor metagenome</name>
    <dbReference type="NCBI Taxonomy" id="1076179"/>
    <lineage>
        <taxon>unclassified sequences</taxon>
        <taxon>metagenomes</taxon>
        <taxon>ecological metagenomes</taxon>
    </lineage>
</organism>
<proteinExistence type="predicted"/>
<dbReference type="InterPro" id="IPR052744">
    <property type="entry name" value="GPAT/DAPAT"/>
</dbReference>
<dbReference type="EMBL" id="VSSQ01000524">
    <property type="protein sequence ID" value="MPL96750.1"/>
    <property type="molecule type" value="Genomic_DNA"/>
</dbReference>
<feature type="transmembrane region" description="Helical" evidence="1">
    <location>
        <begin position="380"/>
        <end position="401"/>
    </location>
</feature>
<dbReference type="PANTHER" id="PTHR31605">
    <property type="entry name" value="GLYCEROL-3-PHOSPHATE O-ACYLTRANSFERASE 1"/>
    <property type="match status" value="1"/>
</dbReference>
<accession>A0A644W014</accession>
<keyword evidence="1" id="KW-1133">Transmembrane helix</keyword>
<reference evidence="3" key="1">
    <citation type="submission" date="2019-08" db="EMBL/GenBank/DDBJ databases">
        <authorList>
            <person name="Kucharzyk K."/>
            <person name="Murdoch R.W."/>
            <person name="Higgins S."/>
            <person name="Loffler F."/>
        </authorList>
    </citation>
    <scope>NUCLEOTIDE SEQUENCE</scope>
</reference>
<evidence type="ECO:0000259" key="2">
    <source>
        <dbReference type="SMART" id="SM00563"/>
    </source>
</evidence>
<gene>
    <name evidence="3" type="ORF">SDC9_42932</name>
</gene>
<feature type="domain" description="Phospholipid/glycerol acyltransferase" evidence="2">
    <location>
        <begin position="43"/>
        <end position="174"/>
    </location>
</feature>
<sequence length="452" mass="51600">MSKIFENTLPYLIAKSYVVWSFKQYYDEIIILGLENIPKDEPVIFAPNHLNALMDALAILSLPPCKQPKVFLSRSDVFKLPEPVVKFIRFAKIMPAYRIRDGYENLTKNKNTFEAADEVLLHNAAICIMPEGDQGTERKIRPLVKGIFRIAFSAQQRLPEGKSVNIIPVGIDLGDFIRFGQHLIIQIGKPIKVTDYLDSYIESQAVATNAIKQKLQTDLEDLALHLGSEKHYDCFATAVETTNTAMIKALALKDNTSNRFLARKKLGKLLMRLEKEEPEVTEQLDSACKKYKSELQKVKISHNILERSIPSKFKVIINSIIILFSLIPALPGFILNGLPFILSSQVPNILKIEFKGFYSSVFYGSGIILFPLFYILQSVIFILAFALPWWFVFILIPLHYLTGKIAFRFYRIVKSAYSDLKLYSVSKKQPNELKTLQKLRQQITEILITRAF</sequence>
<name>A0A644W014_9ZZZZ</name>
<evidence type="ECO:0000256" key="1">
    <source>
        <dbReference type="SAM" id="Phobius"/>
    </source>
</evidence>
<evidence type="ECO:0000313" key="3">
    <source>
        <dbReference type="EMBL" id="MPL96750.1"/>
    </source>
</evidence>
<dbReference type="GO" id="GO:0004366">
    <property type="term" value="F:glycerol-3-phosphate O-acyltransferase activity"/>
    <property type="evidence" value="ECO:0007669"/>
    <property type="project" value="TreeGrafter"/>
</dbReference>
<dbReference type="PANTHER" id="PTHR31605:SF0">
    <property type="entry name" value="GLYCEROL-3-PHOSPHATE O-ACYLTRANSFERASE 1"/>
    <property type="match status" value="1"/>
</dbReference>
<dbReference type="SMART" id="SM00563">
    <property type="entry name" value="PlsC"/>
    <property type="match status" value="1"/>
</dbReference>